<sequence>MAALSLATPYSPCPYKRVGAIQFGVLSAEQIQRMSVCEITSTELYEQGLPKTNGLNDLRLGTLDYRLRCQTCLMDVKHCPGHFGHLNLVKPVYHYGFIGAVLRVLRCVCCSCGRLLISRQDPRLHAAAAVKAPAKRLKRLVDLCAGRKRCDMEEDTAAAAAEGAAADAAGVGGGCGCVQPRYFKEGPNLMVAFPEQRGGDGDDETPEDLRRVLIPEEALAIIKRVPESDIRLLGFDPVRAHPAAFILSTLPVPPPAVRPSVQNGNTRSEDDLTLKLMDIVKTNASLKRQGDSVPSAVLQEMNLLLQYHVTTFFDNDIPGVPVATTRSKKPIKVEYFPSTRRQYPRDRAAAAADAGAAAADADAADAAAADAHGDGRGGMALLLMVVVLVDGLLL</sequence>
<dbReference type="SUPFAM" id="SSF64484">
    <property type="entry name" value="beta and beta-prime subunits of DNA dependent RNA-polymerase"/>
    <property type="match status" value="1"/>
</dbReference>
<dbReference type="OrthoDB" id="270392at2759"/>
<keyword evidence="16" id="KW-1185">Reference proteome</keyword>
<dbReference type="GO" id="GO:0046872">
    <property type="term" value="F:metal ion binding"/>
    <property type="evidence" value="ECO:0007669"/>
    <property type="project" value="UniProtKB-KW"/>
</dbReference>
<evidence type="ECO:0000256" key="9">
    <source>
        <dbReference type="ARBA" id="ARBA00022842"/>
    </source>
</evidence>
<evidence type="ECO:0000313" key="15">
    <source>
        <dbReference type="EMBL" id="CDJ52196.1"/>
    </source>
</evidence>
<evidence type="ECO:0000313" key="16">
    <source>
        <dbReference type="Proteomes" id="UP000030750"/>
    </source>
</evidence>
<dbReference type="GO" id="GO:0003899">
    <property type="term" value="F:DNA-directed RNA polymerase activity"/>
    <property type="evidence" value="ECO:0007669"/>
    <property type="project" value="UniProtKB-EC"/>
</dbReference>
<dbReference type="EC" id="2.7.7.6" evidence="13"/>
<dbReference type="SMART" id="SM00663">
    <property type="entry name" value="RPOLA_N"/>
    <property type="match status" value="1"/>
</dbReference>
<evidence type="ECO:0000256" key="10">
    <source>
        <dbReference type="ARBA" id="ARBA00023125"/>
    </source>
</evidence>
<dbReference type="PANTHER" id="PTHR19376:SF37">
    <property type="entry name" value="DNA-DIRECTED RNA POLYMERASE II SUBUNIT RPB1"/>
    <property type="match status" value="1"/>
</dbReference>
<comment type="subunit">
    <text evidence="3">Component of the RNA polymerase II (Pol II) complex consisting of 12 subunits.</text>
</comment>
<dbReference type="GO" id="GO:0003677">
    <property type="term" value="F:DNA binding"/>
    <property type="evidence" value="ECO:0007669"/>
    <property type="project" value="UniProtKB-KW"/>
</dbReference>
<evidence type="ECO:0000256" key="12">
    <source>
        <dbReference type="ARBA" id="ARBA00048552"/>
    </source>
</evidence>
<proteinExistence type="inferred from homology"/>
<dbReference type="InterPro" id="IPR007080">
    <property type="entry name" value="RNA_pol_Rpb1_1"/>
</dbReference>
<evidence type="ECO:0000256" key="6">
    <source>
        <dbReference type="ARBA" id="ARBA00022695"/>
    </source>
</evidence>
<comment type="catalytic activity">
    <reaction evidence="12 13">
        <text>RNA(n) + a ribonucleoside 5'-triphosphate = RNA(n+1) + diphosphate</text>
        <dbReference type="Rhea" id="RHEA:21248"/>
        <dbReference type="Rhea" id="RHEA-COMP:14527"/>
        <dbReference type="Rhea" id="RHEA-COMP:17342"/>
        <dbReference type="ChEBI" id="CHEBI:33019"/>
        <dbReference type="ChEBI" id="CHEBI:61557"/>
        <dbReference type="ChEBI" id="CHEBI:140395"/>
        <dbReference type="EC" id="2.7.7.6"/>
    </reaction>
</comment>
<gene>
    <name evidence="15" type="ORF">EBH_0003040</name>
</gene>
<dbReference type="VEuPathDB" id="ToxoDB:EBH_0003040"/>
<accession>U6LPX1</accession>
<comment type="function">
    <text evidence="13">DNA-dependent RNA polymerase catalyzes the transcription of DNA into RNA using the four ribonucleoside triphosphates as substrates.</text>
</comment>
<keyword evidence="10" id="KW-0238">DNA-binding</keyword>
<dbReference type="FunFam" id="4.10.860.120:FF:000003">
    <property type="entry name" value="DNA-directed RNA polymerase subunit"/>
    <property type="match status" value="1"/>
</dbReference>
<evidence type="ECO:0000256" key="1">
    <source>
        <dbReference type="ARBA" id="ARBA00004123"/>
    </source>
</evidence>
<evidence type="ECO:0000256" key="8">
    <source>
        <dbReference type="ARBA" id="ARBA00022833"/>
    </source>
</evidence>
<dbReference type="GO" id="GO:0006351">
    <property type="term" value="P:DNA-templated transcription"/>
    <property type="evidence" value="ECO:0007669"/>
    <property type="project" value="InterPro"/>
</dbReference>
<keyword evidence="5 13" id="KW-0808">Transferase</keyword>
<evidence type="ECO:0000259" key="14">
    <source>
        <dbReference type="SMART" id="SM00663"/>
    </source>
</evidence>
<dbReference type="InterPro" id="IPR044893">
    <property type="entry name" value="RNA_pol_Rpb1_clamp_domain"/>
</dbReference>
<dbReference type="Pfam" id="PF04997">
    <property type="entry name" value="RNA_pol_Rpb1_1"/>
    <property type="match status" value="1"/>
</dbReference>
<comment type="similarity">
    <text evidence="2 13">Belongs to the RNA polymerase beta' chain family.</text>
</comment>
<name>U6LPX1_9EIME</name>
<keyword evidence="4 13" id="KW-0240">DNA-directed RNA polymerase</keyword>
<dbReference type="EMBL" id="HG713088">
    <property type="protein sequence ID" value="CDJ52196.1"/>
    <property type="molecule type" value="Genomic_DNA"/>
</dbReference>
<keyword evidence="8" id="KW-0862">Zinc</keyword>
<protein>
    <recommendedName>
        <fullName evidence="13">DNA-directed RNA polymerase subunit</fullName>
        <ecNumber evidence="13">2.7.7.6</ecNumber>
    </recommendedName>
</protein>
<keyword evidence="11 13" id="KW-0804">Transcription</keyword>
<evidence type="ECO:0000256" key="2">
    <source>
        <dbReference type="ARBA" id="ARBA00006460"/>
    </source>
</evidence>
<comment type="subcellular location">
    <subcellularLocation>
        <location evidence="1">Nucleus</location>
    </subcellularLocation>
</comment>
<feature type="domain" description="RNA polymerase N-terminal" evidence="14">
    <location>
        <begin position="243"/>
        <end position="394"/>
    </location>
</feature>
<keyword evidence="6 13" id="KW-0548">Nucleotidyltransferase</keyword>
<evidence type="ECO:0000256" key="3">
    <source>
        <dbReference type="ARBA" id="ARBA00011730"/>
    </source>
</evidence>
<reference evidence="15" key="1">
    <citation type="submission" date="2013-10" db="EMBL/GenBank/DDBJ databases">
        <title>Genomic analysis of the causative agents of coccidiosis in chickens.</title>
        <authorList>
            <person name="Reid A.J."/>
            <person name="Blake D."/>
            <person name="Billington K."/>
            <person name="Browne H."/>
            <person name="Dunn M."/>
            <person name="Hung S."/>
            <person name="Kawahara F."/>
            <person name="Miranda-Saavedra D."/>
            <person name="Mourier T."/>
            <person name="Nagra H."/>
            <person name="Otto T.D."/>
            <person name="Rawlings N."/>
            <person name="Sanchez A."/>
            <person name="Sanders M."/>
            <person name="Subramaniam C."/>
            <person name="Tay Y."/>
            <person name="Dear P."/>
            <person name="Doerig C."/>
            <person name="Gruber A."/>
            <person name="Parkinson J."/>
            <person name="Shirley M."/>
            <person name="Wan K.L."/>
            <person name="Berriman M."/>
            <person name="Tomley F."/>
            <person name="Pain A."/>
        </authorList>
    </citation>
    <scope>NUCLEOTIDE SEQUENCE [LARGE SCALE GENOMIC DNA]</scope>
    <source>
        <strain evidence="15">Houghton</strain>
    </source>
</reference>
<keyword evidence="9" id="KW-0460">Magnesium</keyword>
<dbReference type="PANTHER" id="PTHR19376">
    <property type="entry name" value="DNA-DIRECTED RNA POLYMERASE"/>
    <property type="match status" value="1"/>
</dbReference>
<dbReference type="InterPro" id="IPR045867">
    <property type="entry name" value="DNA-dir_RpoC_beta_prime"/>
</dbReference>
<dbReference type="GO" id="GO:0005665">
    <property type="term" value="C:RNA polymerase II, core complex"/>
    <property type="evidence" value="ECO:0007669"/>
    <property type="project" value="TreeGrafter"/>
</dbReference>
<evidence type="ECO:0000256" key="13">
    <source>
        <dbReference type="RuleBase" id="RU004279"/>
    </source>
</evidence>
<evidence type="ECO:0000256" key="4">
    <source>
        <dbReference type="ARBA" id="ARBA00022478"/>
    </source>
</evidence>
<evidence type="ECO:0000256" key="7">
    <source>
        <dbReference type="ARBA" id="ARBA00022723"/>
    </source>
</evidence>
<dbReference type="Proteomes" id="UP000030750">
    <property type="component" value="Unassembled WGS sequence"/>
</dbReference>
<reference evidence="15" key="2">
    <citation type="submission" date="2013-10" db="EMBL/GenBank/DDBJ databases">
        <authorList>
            <person name="Aslett M."/>
        </authorList>
    </citation>
    <scope>NUCLEOTIDE SEQUENCE [LARGE SCALE GENOMIC DNA]</scope>
    <source>
        <strain evidence="15">Houghton</strain>
    </source>
</reference>
<dbReference type="Gene3D" id="4.10.860.120">
    <property type="entry name" value="RNA polymerase II, clamp domain"/>
    <property type="match status" value="1"/>
</dbReference>
<dbReference type="AlphaFoldDB" id="U6LPX1"/>
<keyword evidence="7" id="KW-0479">Metal-binding</keyword>
<dbReference type="InterPro" id="IPR006592">
    <property type="entry name" value="RNA_pol_N"/>
</dbReference>
<organism evidence="15 16">
    <name type="scientific">Eimeria brunetti</name>
    <dbReference type="NCBI Taxonomy" id="51314"/>
    <lineage>
        <taxon>Eukaryota</taxon>
        <taxon>Sar</taxon>
        <taxon>Alveolata</taxon>
        <taxon>Apicomplexa</taxon>
        <taxon>Conoidasida</taxon>
        <taxon>Coccidia</taxon>
        <taxon>Eucoccidiorida</taxon>
        <taxon>Eimeriorina</taxon>
        <taxon>Eimeriidae</taxon>
        <taxon>Eimeria</taxon>
    </lineage>
</organism>
<evidence type="ECO:0000256" key="11">
    <source>
        <dbReference type="ARBA" id="ARBA00023163"/>
    </source>
</evidence>
<evidence type="ECO:0000256" key="5">
    <source>
        <dbReference type="ARBA" id="ARBA00022679"/>
    </source>
</evidence>